<keyword evidence="2" id="KW-1133">Transmembrane helix</keyword>
<evidence type="ECO:0000256" key="1">
    <source>
        <dbReference type="SAM" id="MobiDB-lite"/>
    </source>
</evidence>
<dbReference type="EMBL" id="BMEQ01000004">
    <property type="protein sequence ID" value="GGG51085.1"/>
    <property type="molecule type" value="Genomic_DNA"/>
</dbReference>
<dbReference type="InterPro" id="IPR002656">
    <property type="entry name" value="Acyl_transf_3_dom"/>
</dbReference>
<feature type="transmembrane region" description="Helical" evidence="2">
    <location>
        <begin position="256"/>
        <end position="274"/>
    </location>
</feature>
<keyword evidence="2" id="KW-0812">Transmembrane</keyword>
<feature type="domain" description="SGNH" evidence="4">
    <location>
        <begin position="481"/>
        <end position="682"/>
    </location>
</feature>
<feature type="transmembrane region" description="Helical" evidence="2">
    <location>
        <begin position="100"/>
        <end position="119"/>
    </location>
</feature>
<dbReference type="PANTHER" id="PTHR23028">
    <property type="entry name" value="ACETYLTRANSFERASE"/>
    <property type="match status" value="1"/>
</dbReference>
<sequence>MPTLSAPVSGPPARAPRHRSARPGRGADRYSGFRPEVQGLRALAVLLVVAYHVFLGRVSGGVDIFLLISAFFLTLSFARKLEAGRPLALGRYWLHVFKRLLPLAALTVLATLVLVALLFPPEQVEQLRTEAWASLLYAENWALAAAAVDYYAADHSTASPFQHFWSLSVQGQVFLLWPLVFGLAALLSRRGRWRPVPVLAVAFGVIFAASLAYSVHVTATDQAFAYFDTRARLWEFALGSLLALAVPYLRPPRWARVLLGWLGLAGMLTVGLVVDVQGAFPGWIALWPLLSAAAIIVAGQSGSPAGVDRLLSSRPLVRLGDASYALYLVHWPLLITYLVLRDRPMAGPRSGAAIILLSLVLAVLATRYVENPLKRWAWPERGRRTLAVSIAVSLGLVALPLGSWHVLDERRDARIAAAQHVNNPGAAVLLPGFRFQGDPAAPTLPLPEDLPAGASPVGEPCPEDVALGDAYREFCHETVAQADPAKTVLVTGNSHMQHWLPALKPLAEANGWRLVVYLMPGCLYTTAEEQPASETCRRWFEGTDDVLESVDPDLMFVQGTFTNPSGEFWKPGLEERVRELDARGVQVVGVRDVPRFGTEPGECAIEHGADAPECVYTHPMLGTPDPQAPLAQELERFSAVDMTDLVCPEEQCRPVVGNVYVYFDDDHLSRVYSATLAPMFAQRVGEALASDGVEAPALP</sequence>
<feature type="transmembrane region" description="Helical" evidence="2">
    <location>
        <begin position="280"/>
        <end position="298"/>
    </location>
</feature>
<evidence type="ECO:0000313" key="5">
    <source>
        <dbReference type="EMBL" id="GGG51085.1"/>
    </source>
</evidence>
<feature type="transmembrane region" description="Helical" evidence="2">
    <location>
        <begin position="164"/>
        <end position="186"/>
    </location>
</feature>
<name>A0A917GMJ8_9MICC</name>
<feature type="transmembrane region" description="Helical" evidence="2">
    <location>
        <begin position="319"/>
        <end position="340"/>
    </location>
</feature>
<feature type="region of interest" description="Disordered" evidence="1">
    <location>
        <begin position="1"/>
        <end position="30"/>
    </location>
</feature>
<comment type="caution">
    <text evidence="5">The sequence shown here is derived from an EMBL/GenBank/DDBJ whole genome shotgun (WGS) entry which is preliminary data.</text>
</comment>
<evidence type="ECO:0000313" key="6">
    <source>
        <dbReference type="Proteomes" id="UP000638848"/>
    </source>
</evidence>
<dbReference type="RefSeq" id="WP_188535245.1">
    <property type="nucleotide sequence ID" value="NZ_BMEQ01000004.1"/>
</dbReference>
<dbReference type="GO" id="GO:0009103">
    <property type="term" value="P:lipopolysaccharide biosynthetic process"/>
    <property type="evidence" value="ECO:0007669"/>
    <property type="project" value="TreeGrafter"/>
</dbReference>
<keyword evidence="2" id="KW-0472">Membrane</keyword>
<dbReference type="InterPro" id="IPR043968">
    <property type="entry name" value="SGNH"/>
</dbReference>
<organism evidence="5 6">
    <name type="scientific">Kocuria dechangensis</name>
    <dbReference type="NCBI Taxonomy" id="1176249"/>
    <lineage>
        <taxon>Bacteria</taxon>
        <taxon>Bacillati</taxon>
        <taxon>Actinomycetota</taxon>
        <taxon>Actinomycetes</taxon>
        <taxon>Micrococcales</taxon>
        <taxon>Micrococcaceae</taxon>
        <taxon>Kocuria</taxon>
    </lineage>
</organism>
<proteinExistence type="predicted"/>
<dbReference type="InterPro" id="IPR050879">
    <property type="entry name" value="Acyltransferase_3"/>
</dbReference>
<evidence type="ECO:0000259" key="4">
    <source>
        <dbReference type="Pfam" id="PF19040"/>
    </source>
</evidence>
<evidence type="ECO:0000256" key="2">
    <source>
        <dbReference type="SAM" id="Phobius"/>
    </source>
</evidence>
<protein>
    <submittedName>
        <fullName evidence="5">Acyltransferase</fullName>
    </submittedName>
</protein>
<feature type="transmembrane region" description="Helical" evidence="2">
    <location>
        <begin position="386"/>
        <end position="407"/>
    </location>
</feature>
<feature type="transmembrane region" description="Helical" evidence="2">
    <location>
        <begin position="346"/>
        <end position="365"/>
    </location>
</feature>
<feature type="transmembrane region" description="Helical" evidence="2">
    <location>
        <begin position="61"/>
        <end position="79"/>
    </location>
</feature>
<reference evidence="5" key="2">
    <citation type="submission" date="2020-09" db="EMBL/GenBank/DDBJ databases">
        <authorList>
            <person name="Sun Q."/>
            <person name="Zhou Y."/>
        </authorList>
    </citation>
    <scope>NUCLEOTIDE SEQUENCE</scope>
    <source>
        <strain evidence="5">CGMCC 1.12187</strain>
    </source>
</reference>
<feature type="domain" description="Acyltransferase 3" evidence="3">
    <location>
        <begin position="36"/>
        <end position="366"/>
    </location>
</feature>
<dbReference type="AlphaFoldDB" id="A0A917GMJ8"/>
<keyword evidence="6" id="KW-1185">Reference proteome</keyword>
<feature type="transmembrane region" description="Helical" evidence="2">
    <location>
        <begin position="198"/>
        <end position="219"/>
    </location>
</feature>
<dbReference type="GO" id="GO:0016020">
    <property type="term" value="C:membrane"/>
    <property type="evidence" value="ECO:0007669"/>
    <property type="project" value="TreeGrafter"/>
</dbReference>
<keyword evidence="5" id="KW-0012">Acyltransferase</keyword>
<dbReference type="GO" id="GO:0016747">
    <property type="term" value="F:acyltransferase activity, transferring groups other than amino-acyl groups"/>
    <property type="evidence" value="ECO:0007669"/>
    <property type="project" value="InterPro"/>
</dbReference>
<dbReference type="PANTHER" id="PTHR23028:SF53">
    <property type="entry name" value="ACYL_TRANSF_3 DOMAIN-CONTAINING PROTEIN"/>
    <property type="match status" value="1"/>
</dbReference>
<feature type="transmembrane region" description="Helical" evidence="2">
    <location>
        <begin position="231"/>
        <end position="249"/>
    </location>
</feature>
<dbReference type="Proteomes" id="UP000638848">
    <property type="component" value="Unassembled WGS sequence"/>
</dbReference>
<dbReference type="Pfam" id="PF01757">
    <property type="entry name" value="Acyl_transf_3"/>
    <property type="match status" value="1"/>
</dbReference>
<dbReference type="Pfam" id="PF19040">
    <property type="entry name" value="SGNH"/>
    <property type="match status" value="1"/>
</dbReference>
<accession>A0A917GMJ8</accession>
<reference evidence="5" key="1">
    <citation type="journal article" date="2014" name="Int. J. Syst. Evol. Microbiol.">
        <title>Complete genome sequence of Corynebacterium casei LMG S-19264T (=DSM 44701T), isolated from a smear-ripened cheese.</title>
        <authorList>
            <consortium name="US DOE Joint Genome Institute (JGI-PGF)"/>
            <person name="Walter F."/>
            <person name="Albersmeier A."/>
            <person name="Kalinowski J."/>
            <person name="Ruckert C."/>
        </authorList>
    </citation>
    <scope>NUCLEOTIDE SEQUENCE</scope>
    <source>
        <strain evidence="5">CGMCC 1.12187</strain>
    </source>
</reference>
<evidence type="ECO:0000259" key="3">
    <source>
        <dbReference type="Pfam" id="PF01757"/>
    </source>
</evidence>
<gene>
    <name evidence="5" type="ORF">GCM10011374_12140</name>
</gene>
<keyword evidence="5" id="KW-0808">Transferase</keyword>